<feature type="domain" description="Peptidase S8/S53" evidence="6">
    <location>
        <begin position="157"/>
        <end position="462"/>
    </location>
</feature>
<dbReference type="GO" id="GO:0004252">
    <property type="term" value="F:serine-type endopeptidase activity"/>
    <property type="evidence" value="ECO:0007669"/>
    <property type="project" value="UniProtKB-UniRule"/>
</dbReference>
<dbReference type="InterPro" id="IPR036852">
    <property type="entry name" value="Peptidase_S8/S53_dom_sf"/>
</dbReference>
<dbReference type="GO" id="GO:0016485">
    <property type="term" value="P:protein processing"/>
    <property type="evidence" value="ECO:0007669"/>
    <property type="project" value="TreeGrafter"/>
</dbReference>
<feature type="active site" description="Charge relay system" evidence="4 5">
    <location>
        <position position="427"/>
    </location>
</feature>
<evidence type="ECO:0000256" key="3">
    <source>
        <dbReference type="ARBA" id="ARBA00022825"/>
    </source>
</evidence>
<accession>A0A3D6BN68</accession>
<proteinExistence type="inferred from homology"/>
<comment type="similarity">
    <text evidence="5">Belongs to the peptidase S8 family.</text>
</comment>
<comment type="caution">
    <text evidence="7">The sequence shown here is derived from an EMBL/GenBank/DDBJ whole genome shotgun (WGS) entry which is preliminary data.</text>
</comment>
<evidence type="ECO:0000256" key="4">
    <source>
        <dbReference type="PIRSR" id="PIRSR615500-1"/>
    </source>
</evidence>
<dbReference type="AlphaFoldDB" id="A0A3D6BN68"/>
<evidence type="ECO:0000313" key="7">
    <source>
        <dbReference type="EMBL" id="HCY80681.1"/>
    </source>
</evidence>
<dbReference type="PANTHER" id="PTHR42884">
    <property type="entry name" value="PROPROTEIN CONVERTASE SUBTILISIN/KEXIN-RELATED"/>
    <property type="match status" value="1"/>
</dbReference>
<dbReference type="Proteomes" id="UP000263268">
    <property type="component" value="Unassembled WGS sequence"/>
</dbReference>
<dbReference type="PANTHER" id="PTHR42884:SF14">
    <property type="entry name" value="NEUROENDOCRINE CONVERTASE 1"/>
    <property type="match status" value="1"/>
</dbReference>
<evidence type="ECO:0000313" key="8">
    <source>
        <dbReference type="Proteomes" id="UP000263268"/>
    </source>
</evidence>
<dbReference type="PROSITE" id="PS51892">
    <property type="entry name" value="SUBTILASE"/>
    <property type="match status" value="1"/>
</dbReference>
<gene>
    <name evidence="7" type="ORF">DHV22_03275</name>
</gene>
<dbReference type="SUPFAM" id="SSF52743">
    <property type="entry name" value="Subtilisin-like"/>
    <property type="match status" value="1"/>
</dbReference>
<keyword evidence="3 5" id="KW-0720">Serine protease</keyword>
<organism evidence="7 8">
    <name type="scientific">Xanthomarina gelatinilytica</name>
    <dbReference type="NCBI Taxonomy" id="1137281"/>
    <lineage>
        <taxon>Bacteria</taxon>
        <taxon>Pseudomonadati</taxon>
        <taxon>Bacteroidota</taxon>
        <taxon>Flavobacteriia</taxon>
        <taxon>Flavobacteriales</taxon>
        <taxon>Flavobacteriaceae</taxon>
        <taxon>Xanthomarina</taxon>
    </lineage>
</organism>
<dbReference type="PRINTS" id="PR00723">
    <property type="entry name" value="SUBTILISIN"/>
</dbReference>
<feature type="active site" description="Charge relay system" evidence="4 5">
    <location>
        <position position="191"/>
    </location>
</feature>
<reference evidence="7 8" key="1">
    <citation type="journal article" date="2018" name="Nat. Biotechnol.">
        <title>A standardized bacterial taxonomy based on genome phylogeny substantially revises the tree of life.</title>
        <authorList>
            <person name="Parks D.H."/>
            <person name="Chuvochina M."/>
            <person name="Waite D.W."/>
            <person name="Rinke C."/>
            <person name="Skarshewski A."/>
            <person name="Chaumeil P.A."/>
            <person name="Hugenholtz P."/>
        </authorList>
    </citation>
    <scope>NUCLEOTIDE SEQUENCE [LARGE SCALE GENOMIC DNA]</scope>
    <source>
        <strain evidence="7">UBA10227</strain>
    </source>
</reference>
<evidence type="ECO:0000256" key="2">
    <source>
        <dbReference type="ARBA" id="ARBA00022801"/>
    </source>
</evidence>
<dbReference type="InterPro" id="IPR000209">
    <property type="entry name" value="Peptidase_S8/S53_dom"/>
</dbReference>
<evidence type="ECO:0000259" key="6">
    <source>
        <dbReference type="Pfam" id="PF00082"/>
    </source>
</evidence>
<dbReference type="Gene3D" id="3.40.50.200">
    <property type="entry name" value="Peptidase S8/S53 domain"/>
    <property type="match status" value="1"/>
</dbReference>
<feature type="active site" description="Charge relay system" evidence="4 5">
    <location>
        <position position="165"/>
    </location>
</feature>
<keyword evidence="2 5" id="KW-0378">Hydrolase</keyword>
<dbReference type="GO" id="GO:0016020">
    <property type="term" value="C:membrane"/>
    <property type="evidence" value="ECO:0007669"/>
    <property type="project" value="TreeGrafter"/>
</dbReference>
<keyword evidence="1 5" id="KW-0645">Protease</keyword>
<dbReference type="EMBL" id="DPRK01000054">
    <property type="protein sequence ID" value="HCY80681.1"/>
    <property type="molecule type" value="Genomic_DNA"/>
</dbReference>
<sequence>MKNAFLILSFLFTINCFSQNEYSYYVYLSNYMNAPEFKQIESEVIYIGEDSKMKSLFNKYKILRFYQAFPNILDDKILNVYKLKTTSKELINEMISEFPSLFLSYDDLTGNYLRFLDYYPDDFGSTSPVTNLGAPVSKKDLDYINAPMAWNITMGDSNIILGISDSGIDATLQDLQHKTSFVQGYNGSGQHGTNVAAIAAAQGDNAHGTVGVCSDCSLLANRYLYGSTSDIIYNRLYQLANEGAKVINMSWTNSGYISSSSGYIQVEQDIINYIVDNFGVVFVAAAGNRSSFSSPEVHHVNNNGSPDTPFGTLFVYPATYENVISVGSVNFLHSEINSNSFVVMSPLSFPIHMYIEDSVSPQVDGTDVNNPIGIINNGFHTSSSPNGLIWMDTVNEEIDIMAPSYTIFEYYDYEHESSNGYYSGGTSYAAPAVTGAIGLMLSVNDCISVNDIETILPLTSKDIEHNLNSEDIEPSTLNEVFYGKIGSGKLEAGNAVTFV</sequence>
<dbReference type="InterPro" id="IPR015500">
    <property type="entry name" value="Peptidase_S8_subtilisin-rel"/>
</dbReference>
<name>A0A3D6BN68_9FLAO</name>
<dbReference type="Pfam" id="PF00082">
    <property type="entry name" value="Peptidase_S8"/>
    <property type="match status" value="1"/>
</dbReference>
<dbReference type="PROSITE" id="PS00138">
    <property type="entry name" value="SUBTILASE_SER"/>
    <property type="match status" value="1"/>
</dbReference>
<feature type="non-terminal residue" evidence="7">
    <location>
        <position position="499"/>
    </location>
</feature>
<evidence type="ECO:0000256" key="5">
    <source>
        <dbReference type="PROSITE-ProRule" id="PRU01240"/>
    </source>
</evidence>
<protein>
    <recommendedName>
        <fullName evidence="6">Peptidase S8/S53 domain-containing protein</fullName>
    </recommendedName>
</protein>
<evidence type="ECO:0000256" key="1">
    <source>
        <dbReference type="ARBA" id="ARBA00022670"/>
    </source>
</evidence>
<dbReference type="InterPro" id="IPR023828">
    <property type="entry name" value="Peptidase_S8_Ser-AS"/>
</dbReference>